<protein>
    <recommendedName>
        <fullName evidence="4">GLPGLI family protein</fullName>
    </recommendedName>
</protein>
<dbReference type="EMBL" id="CP003345">
    <property type="protein sequence ID" value="AFM03565.1"/>
    <property type="molecule type" value="Genomic_DNA"/>
</dbReference>
<dbReference type="KEGG" id="fli:Fleli_1127"/>
<reference evidence="3" key="1">
    <citation type="submission" date="2012-06" db="EMBL/GenBank/DDBJ databases">
        <title>The complete genome of Flexibacter litoralis DSM 6794.</title>
        <authorList>
            <person name="Lucas S."/>
            <person name="Copeland A."/>
            <person name="Lapidus A."/>
            <person name="Glavina del Rio T."/>
            <person name="Dalin E."/>
            <person name="Tice H."/>
            <person name="Bruce D."/>
            <person name="Goodwin L."/>
            <person name="Pitluck S."/>
            <person name="Peters L."/>
            <person name="Ovchinnikova G."/>
            <person name="Lu M."/>
            <person name="Kyrpides N."/>
            <person name="Mavromatis K."/>
            <person name="Ivanova N."/>
            <person name="Brettin T."/>
            <person name="Detter J.C."/>
            <person name="Han C."/>
            <person name="Larimer F."/>
            <person name="Land M."/>
            <person name="Hauser L."/>
            <person name="Markowitz V."/>
            <person name="Cheng J.-F."/>
            <person name="Hugenholtz P."/>
            <person name="Woyke T."/>
            <person name="Wu D."/>
            <person name="Spring S."/>
            <person name="Lang E."/>
            <person name="Kopitz M."/>
            <person name="Brambilla E."/>
            <person name="Klenk H.-P."/>
            <person name="Eisen J.A."/>
        </authorList>
    </citation>
    <scope>NUCLEOTIDE SEQUENCE [LARGE SCALE GENOMIC DNA]</scope>
    <source>
        <strain evidence="3">ATCC 23117 / DSM 6794 / NBRC 15988 / NCIMB 1366 / Sio-4</strain>
    </source>
</reference>
<dbReference type="NCBIfam" id="TIGR01200">
    <property type="entry name" value="GLPGLI"/>
    <property type="match status" value="1"/>
</dbReference>
<gene>
    <name evidence="2" type="ordered locus">Fleli_1127</name>
</gene>
<organism evidence="2 3">
    <name type="scientific">Bernardetia litoralis (strain ATCC 23117 / DSM 6794 / NBRC 15988 / NCIMB 1366 / Fx l1 / Sio-4)</name>
    <name type="common">Flexibacter litoralis</name>
    <dbReference type="NCBI Taxonomy" id="880071"/>
    <lineage>
        <taxon>Bacteria</taxon>
        <taxon>Pseudomonadati</taxon>
        <taxon>Bacteroidota</taxon>
        <taxon>Cytophagia</taxon>
        <taxon>Cytophagales</taxon>
        <taxon>Bernardetiaceae</taxon>
        <taxon>Bernardetia</taxon>
    </lineage>
</organism>
<evidence type="ECO:0000313" key="2">
    <source>
        <dbReference type="EMBL" id="AFM03565.1"/>
    </source>
</evidence>
<proteinExistence type="predicted"/>
<evidence type="ECO:0008006" key="4">
    <source>
        <dbReference type="Google" id="ProtNLM"/>
    </source>
</evidence>
<dbReference type="Pfam" id="PF22252">
    <property type="entry name" value="PNGase_F-II_N"/>
    <property type="match status" value="1"/>
</dbReference>
<dbReference type="STRING" id="880071.Fleli_1127"/>
<dbReference type="PATRIC" id="fig|880071.3.peg.1098"/>
<feature type="compositionally biased region" description="Basic and acidic residues" evidence="1">
    <location>
        <begin position="242"/>
        <end position="264"/>
    </location>
</feature>
<evidence type="ECO:0000313" key="3">
    <source>
        <dbReference type="Proteomes" id="UP000006054"/>
    </source>
</evidence>
<dbReference type="InterPro" id="IPR005901">
    <property type="entry name" value="GLPGLI"/>
</dbReference>
<dbReference type="eggNOG" id="ENOG5031YMS">
    <property type="taxonomic scope" value="Bacteria"/>
</dbReference>
<dbReference type="Proteomes" id="UP000006054">
    <property type="component" value="Chromosome"/>
</dbReference>
<dbReference type="AlphaFoldDB" id="I4AHY0"/>
<evidence type="ECO:0000256" key="1">
    <source>
        <dbReference type="SAM" id="MobiDB-lite"/>
    </source>
</evidence>
<dbReference type="OrthoDB" id="1440774at2"/>
<feature type="region of interest" description="Disordered" evidence="1">
    <location>
        <begin position="231"/>
        <end position="264"/>
    </location>
</feature>
<accession>I4AHY0</accession>
<name>I4AHY0_BERLS</name>
<sequence precursor="true">MKYLFFIIILCFPFLSKAQTGHRLIYNLKYQIDSTDINSVRDEIYYLDMFGNESYFLSKDQFVKDSFLLASTDQQLMSMMGNPANRPKYPKNTYIITIKQNTIKHYEKVVLQEFAYEEELNLDWKLSDDTLTIGNYLCQKATTYFAGRNYEAWYTTAIPLTAFPYKFGGLLGTTLRIVDSKNHYQFDLMEIQTVQKYIIIYDSVDKHESNMSKKEFWENRKKMNQNPELKFANSGISFGDGNNERMRKKTEARLKRENNPIELE</sequence>
<dbReference type="HOGENOM" id="CLU_066214_1_2_10"/>
<dbReference type="RefSeq" id="WP_014797022.1">
    <property type="nucleotide sequence ID" value="NC_018018.1"/>
</dbReference>
<keyword evidence="3" id="KW-1185">Reference proteome</keyword>